<dbReference type="PANTHER" id="PTHR34322:SF2">
    <property type="entry name" value="TRANSPOSASE IS200-LIKE DOMAIN-CONTAINING PROTEIN"/>
    <property type="match status" value="1"/>
</dbReference>
<gene>
    <name evidence="2" type="ORF">CEX98_14010</name>
</gene>
<dbReference type="GO" id="GO:0003677">
    <property type="term" value="F:DNA binding"/>
    <property type="evidence" value="ECO:0007669"/>
    <property type="project" value="InterPro"/>
</dbReference>
<dbReference type="GO" id="GO:0006313">
    <property type="term" value="P:DNA transposition"/>
    <property type="evidence" value="ECO:0007669"/>
    <property type="project" value="InterPro"/>
</dbReference>
<reference evidence="3" key="1">
    <citation type="journal article" date="2019" name="Genome Announc.">
        <title>Draft Genome Sequence of Pseudoalteromonas piscicida Strain 36Y ROTHPW, an Hypersaline Seawater Isolate from the South Coast of Sonora, Mexico.</title>
        <authorList>
            <person name="Sanchez-Diaz R."/>
            <person name="Molina-Garza Z.J."/>
            <person name="Cruz-Suarez L.E."/>
            <person name="Selvin J."/>
            <person name="Kiran G.S."/>
            <person name="Ibarra-Gamez J.C."/>
            <person name="Gomez-Gil B."/>
            <person name="Galaviz-Silva L."/>
        </authorList>
    </citation>
    <scope>NUCLEOTIDE SEQUENCE [LARGE SCALE GENOMIC DNA]</scope>
    <source>
        <strain evidence="3">36Y_RITHPW</strain>
    </source>
</reference>
<organism evidence="2 3">
    <name type="scientific">Pseudoalteromonas piscicida</name>
    <dbReference type="NCBI Taxonomy" id="43662"/>
    <lineage>
        <taxon>Bacteria</taxon>
        <taxon>Pseudomonadati</taxon>
        <taxon>Pseudomonadota</taxon>
        <taxon>Gammaproteobacteria</taxon>
        <taxon>Alteromonadales</taxon>
        <taxon>Pseudoalteromonadaceae</taxon>
        <taxon>Pseudoalteromonas</taxon>
    </lineage>
</organism>
<dbReference type="GO" id="GO:0004803">
    <property type="term" value="F:transposase activity"/>
    <property type="evidence" value="ECO:0007669"/>
    <property type="project" value="InterPro"/>
</dbReference>
<dbReference type="Gene3D" id="3.30.70.1290">
    <property type="entry name" value="Transposase IS200-like"/>
    <property type="match status" value="1"/>
</dbReference>
<feature type="domain" description="Transposase IS200-like" evidence="1">
    <location>
        <begin position="12"/>
        <end position="187"/>
    </location>
</feature>
<proteinExistence type="predicted"/>
<evidence type="ECO:0000313" key="2">
    <source>
        <dbReference type="EMBL" id="PCK31169.1"/>
    </source>
</evidence>
<dbReference type="InterPro" id="IPR002686">
    <property type="entry name" value="Transposase_17"/>
</dbReference>
<dbReference type="Proteomes" id="UP000228621">
    <property type="component" value="Unassembled WGS sequence"/>
</dbReference>
<dbReference type="AlphaFoldDB" id="A0A2A5JPB0"/>
<dbReference type="EMBL" id="NKHF01000062">
    <property type="protein sequence ID" value="PCK31169.1"/>
    <property type="molecule type" value="Genomic_DNA"/>
</dbReference>
<name>A0A2A5JPB0_PSEO7</name>
<dbReference type="SMART" id="SM01321">
    <property type="entry name" value="Y1_Tnp"/>
    <property type="match status" value="1"/>
</dbReference>
<comment type="caution">
    <text evidence="2">The sequence shown here is derived from an EMBL/GenBank/DDBJ whole genome shotgun (WGS) entry which is preliminary data.</text>
</comment>
<sequence length="324" mass="37196">MGLPRKCQISLSDTQYYHCVSRCVRRAFLCGEDEVTGKSYEHRRGWVEERLHLLAKSFCIDVCAYAIMTNHTHLVLYVDDNKAQRISDKSVLTRWYTLYKGSSLGQRFLQGEVLNKSEQMILQEEVEEYRSRLANISWFMRGLNEFIARKANKEDECTGHFWEGRFKSQALLDESALLACMVYVDLNPIRAKIADIPEGSEHTSIKLRCHAARKGEQPKSLMRFVGNSKKKMSKGIAFELSSYLDLVDVTGRSIRSDKPGYIDGSQHPILDRLNICSQNWLKLTTKFEESFHGAVGKANSIICFCEHQNFKRRSNISASKQLFA</sequence>
<dbReference type="SUPFAM" id="SSF143422">
    <property type="entry name" value="Transposase IS200-like"/>
    <property type="match status" value="1"/>
</dbReference>
<protein>
    <submittedName>
        <fullName evidence="2">Transposase</fullName>
    </submittedName>
</protein>
<accession>A0A2A5JPB0</accession>
<keyword evidence="3" id="KW-1185">Reference proteome</keyword>
<dbReference type="PANTHER" id="PTHR34322">
    <property type="entry name" value="TRANSPOSASE, Y1_TNP DOMAIN-CONTAINING"/>
    <property type="match status" value="1"/>
</dbReference>
<dbReference type="RefSeq" id="WP_099642686.1">
    <property type="nucleotide sequence ID" value="NZ_NKHF01000062.1"/>
</dbReference>
<evidence type="ECO:0000313" key="3">
    <source>
        <dbReference type="Proteomes" id="UP000228621"/>
    </source>
</evidence>
<dbReference type="InterPro" id="IPR036515">
    <property type="entry name" value="Transposase_17_sf"/>
</dbReference>
<dbReference type="OrthoDB" id="9814067at2"/>
<evidence type="ECO:0000259" key="1">
    <source>
        <dbReference type="SMART" id="SM01321"/>
    </source>
</evidence>